<dbReference type="CDD" id="cd00814">
    <property type="entry name" value="MetRS_core"/>
    <property type="match status" value="1"/>
</dbReference>
<dbReference type="EC" id="6.1.1.10" evidence="2"/>
<dbReference type="AlphaFoldDB" id="A0A1F7VC85"/>
<evidence type="ECO:0000256" key="3">
    <source>
        <dbReference type="ARBA" id="ARBA00018753"/>
    </source>
</evidence>
<reference evidence="13 14" key="1">
    <citation type="journal article" date="2016" name="Nat. Commun.">
        <title>Thousands of microbial genomes shed light on interconnected biogeochemical processes in an aquifer system.</title>
        <authorList>
            <person name="Anantharaman K."/>
            <person name="Brown C.T."/>
            <person name="Hug L.A."/>
            <person name="Sharon I."/>
            <person name="Castelle C.J."/>
            <person name="Probst A.J."/>
            <person name="Thomas B.C."/>
            <person name="Singh A."/>
            <person name="Wilkins M.J."/>
            <person name="Karaoz U."/>
            <person name="Brodie E.L."/>
            <person name="Williams K.H."/>
            <person name="Hubbard S.S."/>
            <person name="Banfield J.F."/>
        </authorList>
    </citation>
    <scope>NUCLEOTIDE SEQUENCE [LARGE SCALE GENOMIC DNA]</scope>
</reference>
<accession>A0A1F7VC85</accession>
<evidence type="ECO:0000256" key="9">
    <source>
        <dbReference type="ARBA" id="ARBA00030904"/>
    </source>
</evidence>
<dbReference type="PANTHER" id="PTHR43326:SF1">
    <property type="entry name" value="METHIONINE--TRNA LIGASE, MITOCHONDRIAL"/>
    <property type="match status" value="1"/>
</dbReference>
<evidence type="ECO:0000256" key="1">
    <source>
        <dbReference type="ARBA" id="ARBA00003314"/>
    </source>
</evidence>
<keyword evidence="4 10" id="KW-0436">Ligase</keyword>
<keyword evidence="8 10" id="KW-0030">Aminoacyl-tRNA synthetase</keyword>
<organism evidence="13 14">
    <name type="scientific">Candidatus Uhrbacteria bacterium RIFCSPLOWO2_02_FULL_48_18</name>
    <dbReference type="NCBI Taxonomy" id="1802408"/>
    <lineage>
        <taxon>Bacteria</taxon>
        <taxon>Candidatus Uhriibacteriota</taxon>
    </lineage>
</organism>
<dbReference type="SUPFAM" id="SSF52374">
    <property type="entry name" value="Nucleotidylyl transferase"/>
    <property type="match status" value="1"/>
</dbReference>
<evidence type="ECO:0000259" key="11">
    <source>
        <dbReference type="Pfam" id="PF09334"/>
    </source>
</evidence>
<dbReference type="InterPro" id="IPR009080">
    <property type="entry name" value="tRNAsynth_Ia_anticodon-bd"/>
</dbReference>
<evidence type="ECO:0000256" key="4">
    <source>
        <dbReference type="ARBA" id="ARBA00022598"/>
    </source>
</evidence>
<dbReference type="InterPro" id="IPR023457">
    <property type="entry name" value="Met-tRNA_synth_2"/>
</dbReference>
<dbReference type="GO" id="GO:0004825">
    <property type="term" value="F:methionine-tRNA ligase activity"/>
    <property type="evidence" value="ECO:0007669"/>
    <property type="project" value="UniProtKB-EC"/>
</dbReference>
<dbReference type="GO" id="GO:0006431">
    <property type="term" value="P:methionyl-tRNA aminoacylation"/>
    <property type="evidence" value="ECO:0007669"/>
    <property type="project" value="InterPro"/>
</dbReference>
<dbReference type="Pfam" id="PF19303">
    <property type="entry name" value="Anticodon_3"/>
    <property type="match status" value="1"/>
</dbReference>
<keyword evidence="5 10" id="KW-0547">Nucleotide-binding</keyword>
<dbReference type="EMBL" id="MGEQ01000002">
    <property type="protein sequence ID" value="OGL88031.1"/>
    <property type="molecule type" value="Genomic_DNA"/>
</dbReference>
<evidence type="ECO:0000259" key="12">
    <source>
        <dbReference type="Pfam" id="PF19303"/>
    </source>
</evidence>
<dbReference type="InterPro" id="IPR041872">
    <property type="entry name" value="Anticodon_Met"/>
</dbReference>
<keyword evidence="6 10" id="KW-0067">ATP-binding</keyword>
<dbReference type="InterPro" id="IPR015413">
    <property type="entry name" value="Methionyl/Leucyl_tRNA_Synth"/>
</dbReference>
<dbReference type="Pfam" id="PF09334">
    <property type="entry name" value="tRNA-synt_1g"/>
    <property type="match status" value="1"/>
</dbReference>
<dbReference type="GO" id="GO:0005524">
    <property type="term" value="F:ATP binding"/>
    <property type="evidence" value="ECO:0007669"/>
    <property type="project" value="UniProtKB-KW"/>
</dbReference>
<evidence type="ECO:0000256" key="10">
    <source>
        <dbReference type="RuleBase" id="RU363039"/>
    </source>
</evidence>
<dbReference type="NCBIfam" id="TIGR00398">
    <property type="entry name" value="metG"/>
    <property type="match status" value="1"/>
</dbReference>
<dbReference type="Proteomes" id="UP000176593">
    <property type="component" value="Unassembled WGS sequence"/>
</dbReference>
<dbReference type="InterPro" id="IPR014758">
    <property type="entry name" value="Met-tRNA_synth"/>
</dbReference>
<feature type="domain" description="Methionyl/Leucyl tRNA synthetase" evidence="11">
    <location>
        <begin position="137"/>
        <end position="358"/>
    </location>
</feature>
<evidence type="ECO:0000313" key="14">
    <source>
        <dbReference type="Proteomes" id="UP000176593"/>
    </source>
</evidence>
<dbReference type="PANTHER" id="PTHR43326">
    <property type="entry name" value="METHIONYL-TRNA SYNTHETASE"/>
    <property type="match status" value="1"/>
</dbReference>
<evidence type="ECO:0000256" key="2">
    <source>
        <dbReference type="ARBA" id="ARBA00012838"/>
    </source>
</evidence>
<comment type="caution">
    <text evidence="13">The sequence shown here is derived from an EMBL/GenBank/DDBJ whole genome shotgun (WGS) entry which is preliminary data.</text>
</comment>
<keyword evidence="7 10" id="KW-0648">Protein biosynthesis</keyword>
<evidence type="ECO:0000256" key="5">
    <source>
        <dbReference type="ARBA" id="ARBA00022741"/>
    </source>
</evidence>
<dbReference type="PRINTS" id="PR01041">
    <property type="entry name" value="TRNASYNTHMET"/>
</dbReference>
<comment type="similarity">
    <text evidence="10">Belongs to the class-I aminoacyl-tRNA synthetase family.</text>
</comment>
<dbReference type="InterPro" id="IPR033911">
    <property type="entry name" value="MetRS_core"/>
</dbReference>
<dbReference type="Gene3D" id="1.10.730.10">
    <property type="entry name" value="Isoleucyl-tRNA Synthetase, Domain 1"/>
    <property type="match status" value="1"/>
</dbReference>
<sequence>MPNKYYITTTLPYVNAKPHIGFALEIVQADMIARYRRMLGDEVIFNTGTDEHGQKIYEKAIAEGKELQAYTDEYAAQFDDLKASLNLSYDHFIRTTNPSHKAAAQEFWKRCLANDDIYKKQYQVKYCVGCELEKTNSELVNEKCPVHPNLDLQFIDEENYFFRFSKYQQPLLDLYASRPDFVMPDFRLHEIKNFVEGGLNDFSISRLKEKMPWGVPVPDDDSQVMYVWFDALVNYISTLGWPDTSREFSFWPGVQVAGKDNLRQQSAMWQAMLMSAGIEPSHQIFIHGFITANGQKMSKSLGNVVDPFEEVKEYGTDAIRYYLLREIPPGDDGDFSRPRLEERYAELANRLGNLVGRVAAMTQKYFAGDVGTFVFEHTSVEKELEVHMNNYNFKAYIDRVFAIVDDANELIDKKAPFKLIKEDEAAAKAVLAEASEMIRFVARSLACVIPKTSEEILRRYGTIIEIGDPLFPRRDA</sequence>
<gene>
    <name evidence="13" type="ORF">A3I41_02900</name>
</gene>
<dbReference type="InterPro" id="IPR014729">
    <property type="entry name" value="Rossmann-like_a/b/a_fold"/>
</dbReference>
<evidence type="ECO:0000256" key="6">
    <source>
        <dbReference type="ARBA" id="ARBA00022840"/>
    </source>
</evidence>
<protein>
    <recommendedName>
        <fullName evidence="3">Methionine--tRNA ligase</fullName>
        <ecNumber evidence="2">6.1.1.10</ecNumber>
    </recommendedName>
    <alternativeName>
        <fullName evidence="9">Methionyl-tRNA synthetase</fullName>
    </alternativeName>
</protein>
<evidence type="ECO:0000256" key="8">
    <source>
        <dbReference type="ARBA" id="ARBA00023146"/>
    </source>
</evidence>
<name>A0A1F7VC85_9BACT</name>
<feature type="domain" description="Methionyl-tRNA synthetase anticodon-binding" evidence="12">
    <location>
        <begin position="382"/>
        <end position="458"/>
    </location>
</feature>
<dbReference type="Gene3D" id="3.40.50.620">
    <property type="entry name" value="HUPs"/>
    <property type="match status" value="1"/>
</dbReference>
<proteinExistence type="inferred from homology"/>
<dbReference type="Gene3D" id="2.170.220.10">
    <property type="match status" value="1"/>
</dbReference>
<evidence type="ECO:0000313" key="13">
    <source>
        <dbReference type="EMBL" id="OGL88031.1"/>
    </source>
</evidence>
<comment type="function">
    <text evidence="1">Is required not only for elongation of protein synthesis but also for the initiation of all mRNA translation through initiator tRNA(fMet) aminoacylation.</text>
</comment>
<dbReference type="SUPFAM" id="SSF47323">
    <property type="entry name" value="Anticodon-binding domain of a subclass of class I aminoacyl-tRNA synthetases"/>
    <property type="match status" value="1"/>
</dbReference>
<evidence type="ECO:0000256" key="7">
    <source>
        <dbReference type="ARBA" id="ARBA00022917"/>
    </source>
</evidence>